<protein>
    <submittedName>
        <fullName evidence="5">Transcriptional regulator</fullName>
    </submittedName>
</protein>
<evidence type="ECO:0000256" key="1">
    <source>
        <dbReference type="ARBA" id="ARBA00023015"/>
    </source>
</evidence>
<evidence type="ECO:0000259" key="4">
    <source>
        <dbReference type="PROSITE" id="PS51118"/>
    </source>
</evidence>
<evidence type="ECO:0000256" key="2">
    <source>
        <dbReference type="ARBA" id="ARBA00023125"/>
    </source>
</evidence>
<organism evidence="5 6">
    <name type="scientific">Conchiformibius steedae</name>
    <dbReference type="NCBI Taxonomy" id="153493"/>
    <lineage>
        <taxon>Bacteria</taxon>
        <taxon>Pseudomonadati</taxon>
        <taxon>Pseudomonadota</taxon>
        <taxon>Betaproteobacteria</taxon>
        <taxon>Neisseriales</taxon>
        <taxon>Neisseriaceae</taxon>
        <taxon>Conchiformibius</taxon>
    </lineage>
</organism>
<comment type="caution">
    <text evidence="5">The sequence shown here is derived from an EMBL/GenBank/DDBJ whole genome shotgun (WGS) entry which is preliminary data.</text>
</comment>
<dbReference type="OrthoDB" id="9807069at2"/>
<sequence length="159" mass="17470">MSEPVENQEHLCPVNTTLAVMGGKWKPLILYYLNGNTRRFNELNRLIPAVTQRVLTMQLRELENDGIVLRKVYAQVPPKVEYSLTAFGETLMPVVAAMHAWGRAYADECSRVKSNENEAAVLAAAAAKEPSVRLPNAGSLAQMMALMGKDTDGQPRSVG</sequence>
<proteinExistence type="predicted"/>
<gene>
    <name evidence="5" type="ORF">EII21_11090</name>
</gene>
<name>A0A3P2A112_9NEIS</name>
<dbReference type="InterPro" id="IPR036388">
    <property type="entry name" value="WH-like_DNA-bd_sf"/>
</dbReference>
<dbReference type="EMBL" id="RQYC01000037">
    <property type="protein sequence ID" value="RRD88695.1"/>
    <property type="molecule type" value="Genomic_DNA"/>
</dbReference>
<accession>A0A3P2A112</accession>
<dbReference type="GO" id="GO:0003677">
    <property type="term" value="F:DNA binding"/>
    <property type="evidence" value="ECO:0007669"/>
    <property type="project" value="UniProtKB-KW"/>
</dbReference>
<dbReference type="AlphaFoldDB" id="A0A3P2A112"/>
<dbReference type="STRING" id="1121352.GCA_000620925_01944"/>
<keyword evidence="2" id="KW-0238">DNA-binding</keyword>
<dbReference type="PANTHER" id="PTHR33204:SF29">
    <property type="entry name" value="TRANSCRIPTIONAL REGULATOR"/>
    <property type="match status" value="1"/>
</dbReference>
<dbReference type="Gene3D" id="1.10.10.10">
    <property type="entry name" value="Winged helix-like DNA-binding domain superfamily/Winged helix DNA-binding domain"/>
    <property type="match status" value="1"/>
</dbReference>
<dbReference type="SUPFAM" id="SSF46785">
    <property type="entry name" value="Winged helix' DNA-binding domain"/>
    <property type="match status" value="1"/>
</dbReference>
<evidence type="ECO:0000313" key="5">
    <source>
        <dbReference type="EMBL" id="RRD88695.1"/>
    </source>
</evidence>
<keyword evidence="3" id="KW-0804">Transcription</keyword>
<evidence type="ECO:0000313" key="6">
    <source>
        <dbReference type="Proteomes" id="UP000269923"/>
    </source>
</evidence>
<dbReference type="PANTHER" id="PTHR33204">
    <property type="entry name" value="TRANSCRIPTIONAL REGULATOR, MARR FAMILY"/>
    <property type="match status" value="1"/>
</dbReference>
<dbReference type="InterPro" id="IPR036390">
    <property type="entry name" value="WH_DNA-bd_sf"/>
</dbReference>
<keyword evidence="6" id="KW-1185">Reference proteome</keyword>
<dbReference type="PROSITE" id="PS51118">
    <property type="entry name" value="HTH_HXLR"/>
    <property type="match status" value="1"/>
</dbReference>
<dbReference type="Pfam" id="PF01638">
    <property type="entry name" value="HxlR"/>
    <property type="match status" value="1"/>
</dbReference>
<dbReference type="InterPro" id="IPR002577">
    <property type="entry name" value="HTH_HxlR"/>
</dbReference>
<keyword evidence="1" id="KW-0805">Transcription regulation</keyword>
<reference evidence="5 6" key="1">
    <citation type="submission" date="2018-11" db="EMBL/GenBank/DDBJ databases">
        <title>Genomes From Bacteria Associated with the Canine Oral Cavity: a Test Case for Automated Genome-Based Taxonomic Assignment.</title>
        <authorList>
            <person name="Coil D.A."/>
            <person name="Jospin G."/>
            <person name="Darling A.E."/>
            <person name="Wallis C."/>
            <person name="Davis I.J."/>
            <person name="Harris S."/>
            <person name="Eisen J.A."/>
            <person name="Holcombe L.J."/>
            <person name="O'Flynn C."/>
        </authorList>
    </citation>
    <scope>NUCLEOTIDE SEQUENCE [LARGE SCALE GENOMIC DNA]</scope>
    <source>
        <strain evidence="5 6">COT-280</strain>
    </source>
</reference>
<evidence type="ECO:0000256" key="3">
    <source>
        <dbReference type="ARBA" id="ARBA00023163"/>
    </source>
</evidence>
<feature type="domain" description="HTH hxlR-type" evidence="4">
    <location>
        <begin position="12"/>
        <end position="110"/>
    </location>
</feature>
<dbReference type="Proteomes" id="UP000269923">
    <property type="component" value="Unassembled WGS sequence"/>
</dbReference>